<evidence type="ECO:0000256" key="2">
    <source>
        <dbReference type="ARBA" id="ARBA00022490"/>
    </source>
</evidence>
<dbReference type="Pfam" id="PF01138">
    <property type="entry name" value="RNase_PH"/>
    <property type="match status" value="2"/>
</dbReference>
<dbReference type="SUPFAM" id="SSF55666">
    <property type="entry name" value="Ribonuclease PH domain 2-like"/>
    <property type="match status" value="2"/>
</dbReference>
<accession>A0ABS2WPN4</accession>
<feature type="binding site" evidence="7">
    <location>
        <position position="521"/>
    </location>
    <ligand>
        <name>Mg(2+)</name>
        <dbReference type="ChEBI" id="CHEBI:18420"/>
    </ligand>
</feature>
<evidence type="ECO:0000313" key="10">
    <source>
        <dbReference type="Proteomes" id="UP000703590"/>
    </source>
</evidence>
<sequence length="743" mass="81515">MQYSIEVNNQTEIYDVGKVARHASGAALLTIKDTVILATVARDDKQVEENFLPLTVHYIEKTYAAGKIPGGYIKRETKPGDFETLTSRIIDRSLRPLFPKGYAYPTQIVLFVLSCDPEVDLQVAALNAASAALFLSDIPVNKPVAGVRIGCIDGEFVANPSNSDLKKSVLDLYVAGTKEELLMIEMRSLPSIDTEPVPMAAIDPMIDPALGRGLIGLQKSNEFDEERMVEAIGFAQQAIARAASAYEEAFTPVKKETAILEYKESLENDSIFIYIDEFYKQDVAEAINQMAKSERATELKKILNAILSDETAKEEGWGKELVMSVLEAYKKKVVREQIVQKGVRADGRGLRDVRDITIETNILPKAHGSCLFTRGQTQALAVVTLGSDQDGQMFDILTEKSVQTDAFMVNYNFPGFSVGEASPLRPPGRRELGHGNLAKRALVPTVDMNALHTIRLVSEILESNGSSSMATVCGGSLALRAAGIDTIDLVAGVAMGMVFEGEKYAILTDIMGLEDHDGDMDFKVAGTKKGITALQMDIKLGGIELSVLKEALYQAKEARAHILNIMEEADKKIELNEEVLPKLELFSVDPSRIVDIIGQAGKTIREIIERFEVSIDLNREKGEVKIAGGKKKQVEAAKDYIIEITQKDNSRGGPRGGRGGSREKSQEVPVFEVGQVFEGEVKRIVDFGAFVGLPGGIDGLLHVSKIAKERVNNINDYLREGQQVKVRILEQKAHKISLEMVRD</sequence>
<dbReference type="CDD" id="cd02393">
    <property type="entry name" value="KH-I_PNPase"/>
    <property type="match status" value="1"/>
</dbReference>
<dbReference type="SMART" id="SM00316">
    <property type="entry name" value="S1"/>
    <property type="match status" value="1"/>
</dbReference>
<dbReference type="PROSITE" id="PS50084">
    <property type="entry name" value="KH_TYPE_1"/>
    <property type="match status" value="1"/>
</dbReference>
<dbReference type="SUPFAM" id="SSF50249">
    <property type="entry name" value="Nucleic acid-binding proteins"/>
    <property type="match status" value="1"/>
</dbReference>
<dbReference type="EC" id="2.7.7.8" evidence="7"/>
<comment type="similarity">
    <text evidence="1 7">Belongs to the polyribonucleotide nucleotidyltransferase family.</text>
</comment>
<keyword evidence="6 7" id="KW-0694">RNA-binding</keyword>
<dbReference type="Gene3D" id="2.40.50.140">
    <property type="entry name" value="Nucleic acid-binding proteins"/>
    <property type="match status" value="1"/>
</dbReference>
<feature type="domain" description="S1 motif" evidence="8">
    <location>
        <begin position="674"/>
        <end position="741"/>
    </location>
</feature>
<dbReference type="PROSITE" id="PS50126">
    <property type="entry name" value="S1"/>
    <property type="match status" value="1"/>
</dbReference>
<dbReference type="PANTHER" id="PTHR11252">
    <property type="entry name" value="POLYRIBONUCLEOTIDE NUCLEOTIDYLTRANSFERASE"/>
    <property type="match status" value="1"/>
</dbReference>
<evidence type="ECO:0000256" key="1">
    <source>
        <dbReference type="ARBA" id="ARBA00007404"/>
    </source>
</evidence>
<dbReference type="InterPro" id="IPR015848">
    <property type="entry name" value="PNPase_PH_RNA-bd_bac/org-type"/>
</dbReference>
<evidence type="ECO:0000256" key="4">
    <source>
        <dbReference type="ARBA" id="ARBA00022695"/>
    </source>
</evidence>
<keyword evidence="10" id="KW-1185">Reference proteome</keyword>
<dbReference type="InterPro" id="IPR036612">
    <property type="entry name" value="KH_dom_type_1_sf"/>
</dbReference>
<comment type="function">
    <text evidence="7">Involved in mRNA degradation. Catalyzes the phosphorolysis of single-stranded polyribonucleotides processively in the 3'- to 5'-direction.</text>
</comment>
<dbReference type="HAMAP" id="MF_01595">
    <property type="entry name" value="PNPase"/>
    <property type="match status" value="1"/>
</dbReference>
<dbReference type="RefSeq" id="WP_205458065.1">
    <property type="nucleotide sequence ID" value="NZ_JAFHKK010000003.1"/>
</dbReference>
<reference evidence="9" key="1">
    <citation type="submission" date="2021-02" db="EMBL/GenBank/DDBJ databases">
        <title>Sulfurospirillum tamanensis sp. nov.</title>
        <authorList>
            <person name="Frolova A."/>
            <person name="Merkel A."/>
            <person name="Slobodkin A."/>
        </authorList>
    </citation>
    <scope>NUCLEOTIDE SEQUENCE</scope>
    <source>
        <strain evidence="9">T05b</strain>
    </source>
</reference>
<comment type="cofactor">
    <cofactor evidence="7">
        <name>Mg(2+)</name>
        <dbReference type="ChEBI" id="CHEBI:18420"/>
    </cofactor>
</comment>
<dbReference type="EMBL" id="JAFHKK010000003">
    <property type="protein sequence ID" value="MBN2963629.1"/>
    <property type="molecule type" value="Genomic_DNA"/>
</dbReference>
<gene>
    <name evidence="7" type="primary">pnp</name>
    <name evidence="9" type="ORF">JWV37_02460</name>
</gene>
<keyword evidence="2 7" id="KW-0963">Cytoplasm</keyword>
<dbReference type="InterPro" id="IPR004087">
    <property type="entry name" value="KH_dom"/>
</dbReference>
<dbReference type="SUPFAM" id="SSF54211">
    <property type="entry name" value="Ribosomal protein S5 domain 2-like"/>
    <property type="match status" value="2"/>
</dbReference>
<evidence type="ECO:0000313" key="9">
    <source>
        <dbReference type="EMBL" id="MBN2963629.1"/>
    </source>
</evidence>
<evidence type="ECO:0000256" key="7">
    <source>
        <dbReference type="HAMAP-Rule" id="MF_01595"/>
    </source>
</evidence>
<dbReference type="InterPro" id="IPR027408">
    <property type="entry name" value="PNPase/RNase_PH_dom_sf"/>
</dbReference>
<dbReference type="PIRSF" id="PIRSF005499">
    <property type="entry name" value="PNPase"/>
    <property type="match status" value="1"/>
</dbReference>
<dbReference type="NCBIfam" id="NF008805">
    <property type="entry name" value="PRK11824.1"/>
    <property type="match status" value="1"/>
</dbReference>
<comment type="caution">
    <text evidence="9">The sequence shown here is derived from an EMBL/GenBank/DDBJ whole genome shotgun (WGS) entry which is preliminary data.</text>
</comment>
<keyword evidence="3 7" id="KW-0808">Transferase</keyword>
<dbReference type="Proteomes" id="UP000703590">
    <property type="component" value="Unassembled WGS sequence"/>
</dbReference>
<comment type="subcellular location">
    <subcellularLocation>
        <location evidence="7">Cytoplasm</location>
    </subcellularLocation>
</comment>
<dbReference type="SMART" id="SM00322">
    <property type="entry name" value="KH"/>
    <property type="match status" value="1"/>
</dbReference>
<dbReference type="InterPro" id="IPR036345">
    <property type="entry name" value="ExoRNase_PH_dom2_sf"/>
</dbReference>
<dbReference type="Pfam" id="PF03725">
    <property type="entry name" value="RNase_PH_C"/>
    <property type="match status" value="1"/>
</dbReference>
<dbReference type="Gene3D" id="3.30.230.70">
    <property type="entry name" value="GHMP Kinase, N-terminal domain"/>
    <property type="match status" value="2"/>
</dbReference>
<reference evidence="9" key="2">
    <citation type="submission" date="2021-02" db="EMBL/GenBank/DDBJ databases">
        <authorList>
            <person name="Merkel A.Y."/>
        </authorList>
    </citation>
    <scope>NUCLEOTIDE SEQUENCE</scope>
    <source>
        <strain evidence="9">T05b</strain>
    </source>
</reference>
<organism evidence="9 10">
    <name type="scientific">Sulfurospirillum tamanense</name>
    <dbReference type="NCBI Taxonomy" id="2813362"/>
    <lineage>
        <taxon>Bacteria</taxon>
        <taxon>Pseudomonadati</taxon>
        <taxon>Campylobacterota</taxon>
        <taxon>Epsilonproteobacteria</taxon>
        <taxon>Campylobacterales</taxon>
        <taxon>Sulfurospirillaceae</taxon>
        <taxon>Sulfurospirillum</taxon>
    </lineage>
</organism>
<dbReference type="CDD" id="cd11364">
    <property type="entry name" value="RNase_PH_PNPase_2"/>
    <property type="match status" value="1"/>
</dbReference>
<keyword evidence="7" id="KW-0479">Metal-binding</keyword>
<keyword evidence="5 7" id="KW-0460">Magnesium</keyword>
<dbReference type="InterPro" id="IPR015847">
    <property type="entry name" value="ExoRNase_PH_dom2"/>
</dbReference>
<protein>
    <recommendedName>
        <fullName evidence="7">Polyribonucleotide nucleotidyltransferase</fullName>
        <ecNumber evidence="7">2.7.7.8</ecNumber>
    </recommendedName>
    <alternativeName>
        <fullName evidence="7">Polynucleotide phosphorylase</fullName>
        <shortName evidence="7">PNPase</shortName>
    </alternativeName>
</protein>
<dbReference type="InterPro" id="IPR003029">
    <property type="entry name" value="S1_domain"/>
</dbReference>
<comment type="catalytic activity">
    <reaction evidence="7">
        <text>RNA(n+1) + phosphate = RNA(n) + a ribonucleoside 5'-diphosphate</text>
        <dbReference type="Rhea" id="RHEA:22096"/>
        <dbReference type="Rhea" id="RHEA-COMP:14527"/>
        <dbReference type="Rhea" id="RHEA-COMP:17342"/>
        <dbReference type="ChEBI" id="CHEBI:43474"/>
        <dbReference type="ChEBI" id="CHEBI:57930"/>
        <dbReference type="ChEBI" id="CHEBI:140395"/>
        <dbReference type="EC" id="2.7.7.8"/>
    </reaction>
</comment>
<dbReference type="InterPro" id="IPR012340">
    <property type="entry name" value="NA-bd_OB-fold"/>
</dbReference>
<proteinExistence type="inferred from homology"/>
<dbReference type="Pfam" id="PF00575">
    <property type="entry name" value="S1"/>
    <property type="match status" value="1"/>
</dbReference>
<dbReference type="InterPro" id="IPR020568">
    <property type="entry name" value="Ribosomal_Su5_D2-typ_SF"/>
</dbReference>
<dbReference type="Pfam" id="PF00013">
    <property type="entry name" value="KH_1"/>
    <property type="match status" value="1"/>
</dbReference>
<feature type="binding site" evidence="7">
    <location>
        <position position="515"/>
    </location>
    <ligand>
        <name>Mg(2+)</name>
        <dbReference type="ChEBI" id="CHEBI:18420"/>
    </ligand>
</feature>
<dbReference type="GO" id="GO:0004654">
    <property type="term" value="F:polyribonucleotide nucleotidyltransferase activity"/>
    <property type="evidence" value="ECO:0007669"/>
    <property type="project" value="UniProtKB-EC"/>
</dbReference>
<dbReference type="Gene3D" id="3.30.1370.10">
    <property type="entry name" value="K Homology domain, type 1"/>
    <property type="match status" value="1"/>
</dbReference>
<evidence type="ECO:0000256" key="3">
    <source>
        <dbReference type="ARBA" id="ARBA00022679"/>
    </source>
</evidence>
<evidence type="ECO:0000259" key="8">
    <source>
        <dbReference type="PROSITE" id="PS50126"/>
    </source>
</evidence>
<dbReference type="SUPFAM" id="SSF54791">
    <property type="entry name" value="Eukaryotic type KH-domain (KH-domain type I)"/>
    <property type="match status" value="1"/>
</dbReference>
<name>A0ABS2WPN4_9BACT</name>
<dbReference type="Pfam" id="PF03726">
    <property type="entry name" value="PNPase"/>
    <property type="match status" value="1"/>
</dbReference>
<dbReference type="PANTHER" id="PTHR11252:SF0">
    <property type="entry name" value="POLYRIBONUCLEOTIDE NUCLEOTIDYLTRANSFERASE 1, MITOCHONDRIAL"/>
    <property type="match status" value="1"/>
</dbReference>
<keyword evidence="4 7" id="KW-0548">Nucleotidyltransferase</keyword>
<dbReference type="InterPro" id="IPR012162">
    <property type="entry name" value="PNPase"/>
</dbReference>
<dbReference type="InterPro" id="IPR004088">
    <property type="entry name" value="KH_dom_type_1"/>
</dbReference>
<evidence type="ECO:0000256" key="5">
    <source>
        <dbReference type="ARBA" id="ARBA00022842"/>
    </source>
</evidence>
<evidence type="ECO:0000256" key="6">
    <source>
        <dbReference type="ARBA" id="ARBA00022884"/>
    </source>
</evidence>
<dbReference type="InterPro" id="IPR001247">
    <property type="entry name" value="ExoRNase_PH_dom1"/>
</dbReference>